<dbReference type="Gene3D" id="3.50.7.10">
    <property type="entry name" value="GroEL"/>
    <property type="match status" value="1"/>
</dbReference>
<dbReference type="GO" id="GO:0005524">
    <property type="term" value="F:ATP binding"/>
    <property type="evidence" value="ECO:0007669"/>
    <property type="project" value="UniProtKB-KW"/>
</dbReference>
<keyword evidence="4" id="KW-0143">Chaperone</keyword>
<dbReference type="InParanoid" id="B0XH43"/>
<dbReference type="STRING" id="7176.B0XH43"/>
<keyword evidence="7" id="KW-1185">Reference proteome</keyword>
<dbReference type="eggNOG" id="KOG0363">
    <property type="taxonomic scope" value="Eukaryota"/>
</dbReference>
<name>B0XH43_CULQU</name>
<accession>B0XH43</accession>
<dbReference type="HOGENOM" id="CLU_821973_0_0_1"/>
<dbReference type="VEuPathDB" id="VectorBase:CQUJHB013313"/>
<dbReference type="Gene3D" id="1.10.560.10">
    <property type="entry name" value="GroEL-like equatorial domain"/>
    <property type="match status" value="1"/>
</dbReference>
<dbReference type="OrthoDB" id="10259763at2759"/>
<proteinExistence type="inferred from homology"/>
<dbReference type="GO" id="GO:0140662">
    <property type="term" value="F:ATP-dependent protein folding chaperone"/>
    <property type="evidence" value="ECO:0007669"/>
    <property type="project" value="InterPro"/>
</dbReference>
<dbReference type="GO" id="GO:0051082">
    <property type="term" value="F:unfolded protein binding"/>
    <property type="evidence" value="ECO:0007669"/>
    <property type="project" value="InterPro"/>
</dbReference>
<dbReference type="InterPro" id="IPR017998">
    <property type="entry name" value="Chaperone_TCP-1"/>
</dbReference>
<dbReference type="Proteomes" id="UP000002320">
    <property type="component" value="Unassembled WGS sequence"/>
</dbReference>
<dbReference type="AlphaFoldDB" id="B0XH43"/>
<dbReference type="EMBL" id="DS233096">
    <property type="protein sequence ID" value="EDS28052.1"/>
    <property type="molecule type" value="Genomic_DNA"/>
</dbReference>
<dbReference type="Gene3D" id="3.30.260.10">
    <property type="entry name" value="TCP-1-like chaperonin intermediate domain"/>
    <property type="match status" value="1"/>
</dbReference>
<dbReference type="EnsemblMetazoa" id="CPIJ018797-RA">
    <property type="protein sequence ID" value="CPIJ018797-PA"/>
    <property type="gene ID" value="CPIJ018797"/>
</dbReference>
<dbReference type="KEGG" id="cqu:CpipJ_CPIJ018797"/>
<sequence length="338" mass="37175">MKKKQSKNCDFLSTTGKVCSEVIARLSSFVGAIAIGNLVKSTLGPEGMDKILIAHGRSAGRLRSPTTGLDFEGGRRKHESLSGRRGWRWNDFRDGVGVRVAAMLSEAEKLLEQKFPPQTSAAKQAPKLFAGCCLEDSFLDKGFLLDKKTVVPKPKCIVNAKILIANTPMDTDKIKDSMVKIAELEVTEKEKMKDKVITRTRLVSVVAICSKVCIDVIARSSICRTRCRNISQGGKLLPNRNFAPKFYRTFRCQRSIDILLGIGILMRLAAKQSGALQLENLKFKVLLSAADENLEKLSSNLSGKSRRGMRCGKVNESASAAKDTLNQLGSIPWKINSE</sequence>
<evidence type="ECO:0000313" key="6">
    <source>
        <dbReference type="EnsemblMetazoa" id="CPIJ018797-PA"/>
    </source>
</evidence>
<gene>
    <name evidence="6" type="primary">6052741</name>
    <name evidence="5" type="ORF">CpipJ_CPIJ018797</name>
</gene>
<reference evidence="6" key="2">
    <citation type="submission" date="2021-02" db="UniProtKB">
        <authorList>
            <consortium name="EnsemblMetazoa"/>
        </authorList>
    </citation>
    <scope>IDENTIFICATION</scope>
    <source>
        <strain evidence="6">JHB</strain>
    </source>
</reference>
<evidence type="ECO:0000256" key="4">
    <source>
        <dbReference type="ARBA" id="ARBA00023186"/>
    </source>
</evidence>
<keyword evidence="2" id="KW-0547">Nucleotide-binding</keyword>
<evidence type="ECO:0000313" key="5">
    <source>
        <dbReference type="EMBL" id="EDS28052.1"/>
    </source>
</evidence>
<evidence type="ECO:0000256" key="1">
    <source>
        <dbReference type="ARBA" id="ARBA00008020"/>
    </source>
</evidence>
<evidence type="ECO:0000313" key="7">
    <source>
        <dbReference type="Proteomes" id="UP000002320"/>
    </source>
</evidence>
<evidence type="ECO:0000256" key="2">
    <source>
        <dbReference type="ARBA" id="ARBA00022741"/>
    </source>
</evidence>
<dbReference type="PROSITE" id="PS00750">
    <property type="entry name" value="TCP1_1"/>
    <property type="match status" value="1"/>
</dbReference>
<dbReference type="InterPro" id="IPR027413">
    <property type="entry name" value="GROEL-like_equatorial_sf"/>
</dbReference>
<evidence type="ECO:0000256" key="3">
    <source>
        <dbReference type="ARBA" id="ARBA00022840"/>
    </source>
</evidence>
<dbReference type="SUPFAM" id="SSF48592">
    <property type="entry name" value="GroEL equatorial domain-like"/>
    <property type="match status" value="1"/>
</dbReference>
<dbReference type="VEuPathDB" id="VectorBase:CQUJHB016332"/>
<dbReference type="PANTHER" id="PTHR11353">
    <property type="entry name" value="CHAPERONIN"/>
    <property type="match status" value="1"/>
</dbReference>
<comment type="similarity">
    <text evidence="1">Belongs to the TCP-1 chaperonin family.</text>
</comment>
<keyword evidence="3" id="KW-0067">ATP-binding</keyword>
<dbReference type="InterPro" id="IPR027409">
    <property type="entry name" value="GroEL-like_apical_dom_sf"/>
</dbReference>
<dbReference type="VEuPathDB" id="VectorBase:CPIJ018797"/>
<dbReference type="SUPFAM" id="SSF52029">
    <property type="entry name" value="GroEL apical domain-like"/>
    <property type="match status" value="1"/>
</dbReference>
<protein>
    <submittedName>
        <fullName evidence="5">Chaperonin</fullName>
    </submittedName>
</protein>
<reference evidence="5" key="1">
    <citation type="submission" date="2007-03" db="EMBL/GenBank/DDBJ databases">
        <title>Annotation of Culex pipiens quinquefasciatus.</title>
        <authorList>
            <consortium name="The Broad Institute Genome Sequencing Platform"/>
            <person name="Atkinson P.W."/>
            <person name="Hemingway J."/>
            <person name="Christensen B.M."/>
            <person name="Higgs S."/>
            <person name="Kodira C."/>
            <person name="Hannick L."/>
            <person name="Megy K."/>
            <person name="O'Leary S."/>
            <person name="Pearson M."/>
            <person name="Haas B.J."/>
            <person name="Mauceli E."/>
            <person name="Wortman J.R."/>
            <person name="Lee N.H."/>
            <person name="Guigo R."/>
            <person name="Stanke M."/>
            <person name="Alvarado L."/>
            <person name="Amedeo P."/>
            <person name="Antoine C.H."/>
            <person name="Arensburger P."/>
            <person name="Bidwell S.L."/>
            <person name="Crawford M."/>
            <person name="Camaro F."/>
            <person name="Devon K."/>
            <person name="Engels R."/>
            <person name="Hammond M."/>
            <person name="Howarth C."/>
            <person name="Koehrsen M."/>
            <person name="Lawson D."/>
            <person name="Montgomery P."/>
            <person name="Nene V."/>
            <person name="Nusbaum C."/>
            <person name="Puiu D."/>
            <person name="Romero-Severson J."/>
            <person name="Severson D.W."/>
            <person name="Shumway M."/>
            <person name="Sisk P."/>
            <person name="Stolte C."/>
            <person name="Zeng Q."/>
            <person name="Eisenstadt E."/>
            <person name="Fraser-Liggett C."/>
            <person name="Strausberg R."/>
            <person name="Galagan J."/>
            <person name="Birren B."/>
            <person name="Collins F.H."/>
        </authorList>
    </citation>
    <scope>NUCLEOTIDE SEQUENCE [LARGE SCALE GENOMIC DNA]</scope>
    <source>
        <strain evidence="5">JHB</strain>
    </source>
</reference>
<organism>
    <name type="scientific">Culex quinquefasciatus</name>
    <name type="common">Southern house mosquito</name>
    <name type="synonym">Culex pungens</name>
    <dbReference type="NCBI Taxonomy" id="7176"/>
    <lineage>
        <taxon>Eukaryota</taxon>
        <taxon>Metazoa</taxon>
        <taxon>Ecdysozoa</taxon>
        <taxon>Arthropoda</taxon>
        <taxon>Hexapoda</taxon>
        <taxon>Insecta</taxon>
        <taxon>Pterygota</taxon>
        <taxon>Neoptera</taxon>
        <taxon>Endopterygota</taxon>
        <taxon>Diptera</taxon>
        <taxon>Nematocera</taxon>
        <taxon>Culicoidea</taxon>
        <taxon>Culicidae</taxon>
        <taxon>Culicinae</taxon>
        <taxon>Culicini</taxon>
        <taxon>Culex</taxon>
        <taxon>Culex</taxon>
    </lineage>
</organism>
<dbReference type="InterPro" id="IPR002194">
    <property type="entry name" value="Chaperonin_TCP-1_CS"/>
</dbReference>
<dbReference type="GO" id="GO:0016887">
    <property type="term" value="F:ATP hydrolysis activity"/>
    <property type="evidence" value="ECO:0007669"/>
    <property type="project" value="InterPro"/>
</dbReference>
<dbReference type="InterPro" id="IPR027410">
    <property type="entry name" value="TCP-1-like_intermed_sf"/>
</dbReference>